<organism evidence="2 3">
    <name type="scientific">Cnephaeus nilssonii</name>
    <name type="common">Northern bat</name>
    <name type="synonym">Eptesicus nilssonii</name>
    <dbReference type="NCBI Taxonomy" id="3371016"/>
    <lineage>
        <taxon>Eukaryota</taxon>
        <taxon>Metazoa</taxon>
        <taxon>Chordata</taxon>
        <taxon>Craniata</taxon>
        <taxon>Vertebrata</taxon>
        <taxon>Euteleostomi</taxon>
        <taxon>Mammalia</taxon>
        <taxon>Eutheria</taxon>
        <taxon>Laurasiatheria</taxon>
        <taxon>Chiroptera</taxon>
        <taxon>Yangochiroptera</taxon>
        <taxon>Vespertilionidae</taxon>
        <taxon>Cnephaeus</taxon>
    </lineage>
</organism>
<dbReference type="Proteomes" id="UP001177744">
    <property type="component" value="Unassembled WGS sequence"/>
</dbReference>
<gene>
    <name evidence="2" type="ORF">QTO34_012633</name>
</gene>
<evidence type="ECO:0000313" key="2">
    <source>
        <dbReference type="EMBL" id="KAK1327728.1"/>
    </source>
</evidence>
<dbReference type="AlphaFoldDB" id="A0AA40HAZ4"/>
<evidence type="ECO:0000256" key="1">
    <source>
        <dbReference type="SAM" id="MobiDB-lite"/>
    </source>
</evidence>
<evidence type="ECO:0000313" key="3">
    <source>
        <dbReference type="Proteomes" id="UP001177744"/>
    </source>
</evidence>
<protein>
    <submittedName>
        <fullName evidence="2">Uncharacterized protein</fullName>
    </submittedName>
</protein>
<sequence>MAPNHLCLGPCRCGFILKIIQKDARKIRLWEELLGGGLCHMLAPRPLAALLGGLRPGRPDPQGGLCAREQLRTAGREALPAEPEAGVLAALRWALLRPCSPLPGIRTGPANPVKPDPPGADHVRVMAEGSAGRDVGSADIRR</sequence>
<accession>A0AA40HAZ4</accession>
<proteinExistence type="predicted"/>
<reference evidence="2" key="1">
    <citation type="submission" date="2023-06" db="EMBL/GenBank/DDBJ databases">
        <title>Reference genome for the Northern bat (Eptesicus nilssonii), a most northern bat species.</title>
        <authorList>
            <person name="Laine V.N."/>
            <person name="Pulliainen A.T."/>
            <person name="Lilley T.M."/>
        </authorList>
    </citation>
    <scope>NUCLEOTIDE SEQUENCE</scope>
    <source>
        <strain evidence="2">BLF_Eptnil</strain>
        <tissue evidence="2">Kidney</tissue>
    </source>
</reference>
<name>A0AA40HAZ4_CNENI</name>
<comment type="caution">
    <text evidence="2">The sequence shown here is derived from an EMBL/GenBank/DDBJ whole genome shotgun (WGS) entry which is preliminary data.</text>
</comment>
<keyword evidence="3" id="KW-1185">Reference proteome</keyword>
<feature type="region of interest" description="Disordered" evidence="1">
    <location>
        <begin position="105"/>
        <end position="142"/>
    </location>
</feature>
<dbReference type="EMBL" id="JAULJE010000025">
    <property type="protein sequence ID" value="KAK1327728.1"/>
    <property type="molecule type" value="Genomic_DNA"/>
</dbReference>